<dbReference type="EMBL" id="JFGV01000058">
    <property type="protein sequence ID" value="EYU14104.1"/>
    <property type="molecule type" value="Genomic_DNA"/>
</dbReference>
<comment type="caution">
    <text evidence="2">The sequence shown here is derived from an EMBL/GenBank/DDBJ whole genome shotgun (WGS) entry which is preliminary data.</text>
</comment>
<evidence type="ECO:0000313" key="2">
    <source>
        <dbReference type="EMBL" id="EYU14104.1"/>
    </source>
</evidence>
<evidence type="ECO:0008006" key="4">
    <source>
        <dbReference type="Google" id="ProtNLM"/>
    </source>
</evidence>
<dbReference type="PATRIC" id="fig|1393736.3.peg.3479"/>
<sequence>MRTLYFFSFFLLLLSACSVNLSPYELEARHYVYLSRDDFDPNFKTHVNNSIKLLIPFFEQFYREGVNDRENNISSQKFEQKISYFKSDDFIQRIDMSETFISPKVHVKRIDNSQISAKNKKALIEGFINSYRAGYYGK</sequence>
<name>A0A022PEZ7_9GAMM</name>
<evidence type="ECO:0000256" key="1">
    <source>
        <dbReference type="SAM" id="SignalP"/>
    </source>
</evidence>
<dbReference type="RefSeq" id="WP_051560825.1">
    <property type="nucleotide sequence ID" value="NZ_CAWLTM010000057.1"/>
</dbReference>
<protein>
    <recommendedName>
        <fullName evidence="4">Entry exclusion protein 2</fullName>
    </recommendedName>
</protein>
<keyword evidence="1" id="KW-0732">Signal</keyword>
<dbReference type="NCBIfam" id="NF033828">
    <property type="entry name" value="entry_exc2_fam"/>
    <property type="match status" value="1"/>
</dbReference>
<dbReference type="Proteomes" id="UP000023464">
    <property type="component" value="Unassembled WGS sequence"/>
</dbReference>
<reference evidence="2 3" key="1">
    <citation type="submission" date="2014-03" db="EMBL/GenBank/DDBJ databases">
        <title>Draft Genome of Photorhabdus luminescens BA1, an Egyptian Isolate.</title>
        <authorList>
            <person name="Ghazal S."/>
            <person name="Hurst S.G.IV."/>
            <person name="Morris K."/>
            <person name="Thomas K."/>
            <person name="Tisa L.S."/>
        </authorList>
    </citation>
    <scope>NUCLEOTIDE SEQUENCE [LARGE SCALE GENOMIC DNA]</scope>
    <source>
        <strain evidence="2 3">BA1</strain>
    </source>
</reference>
<evidence type="ECO:0000313" key="3">
    <source>
        <dbReference type="Proteomes" id="UP000023464"/>
    </source>
</evidence>
<accession>A0A022PEZ7</accession>
<gene>
    <name evidence="2" type="ORF">BA1DRAFT_03408</name>
</gene>
<organism evidence="2 3">
    <name type="scientific">Photorhabdus aegyptia</name>
    <dbReference type="NCBI Taxonomy" id="2805098"/>
    <lineage>
        <taxon>Bacteria</taxon>
        <taxon>Pseudomonadati</taxon>
        <taxon>Pseudomonadota</taxon>
        <taxon>Gammaproteobacteria</taxon>
        <taxon>Enterobacterales</taxon>
        <taxon>Morganellaceae</taxon>
        <taxon>Photorhabdus</taxon>
    </lineage>
</organism>
<feature type="chain" id="PRO_5001503371" description="Entry exclusion protein 2" evidence="1">
    <location>
        <begin position="22"/>
        <end position="138"/>
    </location>
</feature>
<dbReference type="AlphaFoldDB" id="A0A022PEZ7"/>
<dbReference type="PROSITE" id="PS51257">
    <property type="entry name" value="PROKAR_LIPOPROTEIN"/>
    <property type="match status" value="1"/>
</dbReference>
<proteinExistence type="predicted"/>
<keyword evidence="3" id="KW-1185">Reference proteome</keyword>
<feature type="signal peptide" evidence="1">
    <location>
        <begin position="1"/>
        <end position="21"/>
    </location>
</feature>